<dbReference type="Gene3D" id="3.20.20.140">
    <property type="entry name" value="Metal-dependent hydrolases"/>
    <property type="match status" value="1"/>
</dbReference>
<gene>
    <name evidence="4" type="ORF">HDF15_003666</name>
</gene>
<dbReference type="AlphaFoldDB" id="A0A7W7ZSH0"/>
<dbReference type="Gene3D" id="2.30.40.10">
    <property type="entry name" value="Urease, subunit C, domain 1"/>
    <property type="match status" value="1"/>
</dbReference>
<feature type="domain" description="Amidohydrolase-related" evidence="3">
    <location>
        <begin position="227"/>
        <end position="359"/>
    </location>
</feature>
<dbReference type="Proteomes" id="UP000584867">
    <property type="component" value="Unassembled WGS sequence"/>
</dbReference>
<dbReference type="SUPFAM" id="SSF51556">
    <property type="entry name" value="Metallo-dependent hydrolases"/>
    <property type="match status" value="1"/>
</dbReference>
<dbReference type="Pfam" id="PF01979">
    <property type="entry name" value="Amidohydro_1"/>
    <property type="match status" value="1"/>
</dbReference>
<reference evidence="4 5" key="1">
    <citation type="submission" date="2020-08" db="EMBL/GenBank/DDBJ databases">
        <title>Genomic Encyclopedia of Type Strains, Phase IV (KMG-V): Genome sequencing to study the core and pangenomes of soil and plant-associated prokaryotes.</title>
        <authorList>
            <person name="Whitman W."/>
        </authorList>
    </citation>
    <scope>NUCLEOTIDE SEQUENCE [LARGE SCALE GENOMIC DNA]</scope>
    <source>
        <strain evidence="4 5">X5P3</strain>
    </source>
</reference>
<evidence type="ECO:0000256" key="1">
    <source>
        <dbReference type="ARBA" id="ARBA00022801"/>
    </source>
</evidence>
<keyword evidence="1 4" id="KW-0378">Hydrolase</keyword>
<name>A0A7W7ZSH0_9BACT</name>
<dbReference type="InterPro" id="IPR050287">
    <property type="entry name" value="MTA/SAH_deaminase"/>
</dbReference>
<feature type="chain" id="PRO_5030948069" evidence="2">
    <location>
        <begin position="24"/>
        <end position="446"/>
    </location>
</feature>
<dbReference type="PANTHER" id="PTHR43794">
    <property type="entry name" value="AMINOHYDROLASE SSNA-RELATED"/>
    <property type="match status" value="1"/>
</dbReference>
<keyword evidence="2" id="KW-0732">Signal</keyword>
<accession>A0A7W7ZSH0</accession>
<dbReference type="PANTHER" id="PTHR43794:SF11">
    <property type="entry name" value="AMIDOHYDROLASE-RELATED DOMAIN-CONTAINING PROTEIN"/>
    <property type="match status" value="1"/>
</dbReference>
<dbReference type="RefSeq" id="WP_184257874.1">
    <property type="nucleotide sequence ID" value="NZ_JACHIO010000015.1"/>
</dbReference>
<sequence length="446" mass="47889">MHRRLSLLSACLCLLFVPLAVYAQKNPIALTGTLVMPQEVIPQGTVLIQNGRILASGADVKLPAGTKVVRTEGIIAPGLIDLHNHLTWNIFPRWKPVQEFGSRYDWQQKPAYSVLMAVPHNALVKQGLECEMERYAEVKAISEGETSVTGSLPSPCVKGLARTLDYDPELQGSFGKIIYNVFPFQMSEQELADVTAALSAQPRGALLIHVAEGAPNDASAAREFMQLRGRGLLRPGVSLIHGVALKPANFAEMAKQGVGFIWSPRSNIELYGDTANVAAARAAGVRMALAPDWSPTGSDGLLGELNYASVWNQGQSPAPFTERDLVLMATSNAAELAGLSGQIGSLAPDHAADLLVVRKEGQDAYWTLTHSTPQDLQLVLIGGDPLYGDPVLLQQVTGNQGERLKVCGTSKAVVVDGKPFAETEKTLDHALHQFGRHLAPLSECGN</sequence>
<dbReference type="InterPro" id="IPR006680">
    <property type="entry name" value="Amidohydro-rel"/>
</dbReference>
<dbReference type="InterPro" id="IPR011059">
    <property type="entry name" value="Metal-dep_hydrolase_composite"/>
</dbReference>
<dbReference type="GO" id="GO:0016810">
    <property type="term" value="F:hydrolase activity, acting on carbon-nitrogen (but not peptide) bonds"/>
    <property type="evidence" value="ECO:0007669"/>
    <property type="project" value="InterPro"/>
</dbReference>
<dbReference type="SUPFAM" id="SSF51338">
    <property type="entry name" value="Composite domain of metallo-dependent hydrolases"/>
    <property type="match status" value="1"/>
</dbReference>
<evidence type="ECO:0000259" key="3">
    <source>
        <dbReference type="Pfam" id="PF01979"/>
    </source>
</evidence>
<evidence type="ECO:0000313" key="4">
    <source>
        <dbReference type="EMBL" id="MBB5065303.1"/>
    </source>
</evidence>
<dbReference type="InterPro" id="IPR032466">
    <property type="entry name" value="Metal_Hydrolase"/>
</dbReference>
<protein>
    <submittedName>
        <fullName evidence="4">Cytosine/adenosine deaminase-related metal-dependent hydrolase</fullName>
    </submittedName>
</protein>
<comment type="caution">
    <text evidence="4">The sequence shown here is derived from an EMBL/GenBank/DDBJ whole genome shotgun (WGS) entry which is preliminary data.</text>
</comment>
<proteinExistence type="predicted"/>
<dbReference type="EMBL" id="JACHIO010000015">
    <property type="protein sequence ID" value="MBB5065303.1"/>
    <property type="molecule type" value="Genomic_DNA"/>
</dbReference>
<evidence type="ECO:0000313" key="5">
    <source>
        <dbReference type="Proteomes" id="UP000584867"/>
    </source>
</evidence>
<organism evidence="4 5">
    <name type="scientific">Granulicella mallensis</name>
    <dbReference type="NCBI Taxonomy" id="940614"/>
    <lineage>
        <taxon>Bacteria</taxon>
        <taxon>Pseudomonadati</taxon>
        <taxon>Acidobacteriota</taxon>
        <taxon>Terriglobia</taxon>
        <taxon>Terriglobales</taxon>
        <taxon>Acidobacteriaceae</taxon>
        <taxon>Granulicella</taxon>
    </lineage>
</organism>
<feature type="signal peptide" evidence="2">
    <location>
        <begin position="1"/>
        <end position="23"/>
    </location>
</feature>
<evidence type="ECO:0000256" key="2">
    <source>
        <dbReference type="SAM" id="SignalP"/>
    </source>
</evidence>